<evidence type="ECO:0000256" key="1">
    <source>
        <dbReference type="ARBA" id="ARBA00022723"/>
    </source>
</evidence>
<dbReference type="SMART" id="SM00355">
    <property type="entry name" value="ZnF_C2H2"/>
    <property type="match status" value="2"/>
</dbReference>
<feature type="region of interest" description="Disordered" evidence="7">
    <location>
        <begin position="16"/>
        <end position="93"/>
    </location>
</feature>
<dbReference type="PANTHER" id="PTHR24388:SF104">
    <property type="entry name" value="AT-RICH BINDING PROTEIN-RELATED"/>
    <property type="match status" value="1"/>
</dbReference>
<accession>A0A9W2XVM8</accession>
<organism evidence="9 10">
    <name type="scientific">Betta splendens</name>
    <name type="common">Siamese fighting fish</name>
    <dbReference type="NCBI Taxonomy" id="158456"/>
    <lineage>
        <taxon>Eukaryota</taxon>
        <taxon>Metazoa</taxon>
        <taxon>Chordata</taxon>
        <taxon>Craniata</taxon>
        <taxon>Vertebrata</taxon>
        <taxon>Euteleostomi</taxon>
        <taxon>Actinopterygii</taxon>
        <taxon>Neopterygii</taxon>
        <taxon>Teleostei</taxon>
        <taxon>Neoteleostei</taxon>
        <taxon>Acanthomorphata</taxon>
        <taxon>Anabantaria</taxon>
        <taxon>Anabantiformes</taxon>
        <taxon>Anabantoidei</taxon>
        <taxon>Osphronemidae</taxon>
        <taxon>Betta</taxon>
    </lineage>
</organism>
<keyword evidence="5" id="KW-0539">Nucleus</keyword>
<evidence type="ECO:0000259" key="8">
    <source>
        <dbReference type="PROSITE" id="PS50157"/>
    </source>
</evidence>
<name>A0A9W2XVM8_BETSP</name>
<evidence type="ECO:0000313" key="10">
    <source>
        <dbReference type="RefSeq" id="XP_055365645.1"/>
    </source>
</evidence>
<dbReference type="GO" id="GO:0000981">
    <property type="term" value="F:DNA-binding transcription factor activity, RNA polymerase II-specific"/>
    <property type="evidence" value="ECO:0007669"/>
    <property type="project" value="TreeGrafter"/>
</dbReference>
<evidence type="ECO:0000313" key="9">
    <source>
        <dbReference type="Proteomes" id="UP000515150"/>
    </source>
</evidence>
<protein>
    <submittedName>
        <fullName evidence="10">Zinc finger protein 768-like isoform X1</fullName>
    </submittedName>
</protein>
<reference evidence="10" key="1">
    <citation type="submission" date="2025-08" db="UniProtKB">
        <authorList>
            <consortium name="RefSeq"/>
        </authorList>
    </citation>
    <scope>IDENTIFICATION</scope>
</reference>
<dbReference type="FunFam" id="3.30.160.60:FF:000432">
    <property type="entry name" value="zinc finger protein Gfi-1b isoform X1"/>
    <property type="match status" value="1"/>
</dbReference>
<keyword evidence="9" id="KW-1185">Reference proteome</keyword>
<evidence type="ECO:0000256" key="4">
    <source>
        <dbReference type="ARBA" id="ARBA00022833"/>
    </source>
</evidence>
<gene>
    <name evidence="10" type="primary">LOC114846651</name>
</gene>
<dbReference type="SUPFAM" id="SSF57667">
    <property type="entry name" value="beta-beta-alpha zinc fingers"/>
    <property type="match status" value="1"/>
</dbReference>
<dbReference type="GO" id="GO:0008270">
    <property type="term" value="F:zinc ion binding"/>
    <property type="evidence" value="ECO:0007669"/>
    <property type="project" value="UniProtKB-KW"/>
</dbReference>
<dbReference type="RefSeq" id="XP_055365645.1">
    <property type="nucleotide sequence ID" value="XM_055509670.1"/>
</dbReference>
<keyword evidence="1" id="KW-0479">Metal-binding</keyword>
<keyword evidence="3 6" id="KW-0863">Zinc-finger</keyword>
<evidence type="ECO:0000256" key="5">
    <source>
        <dbReference type="ARBA" id="ARBA00023242"/>
    </source>
</evidence>
<dbReference type="PANTHER" id="PTHR24388">
    <property type="entry name" value="ZINC FINGER PROTEIN"/>
    <property type="match status" value="1"/>
</dbReference>
<dbReference type="PROSITE" id="PS00028">
    <property type="entry name" value="ZINC_FINGER_C2H2_1"/>
    <property type="match status" value="1"/>
</dbReference>
<dbReference type="Pfam" id="PF00096">
    <property type="entry name" value="zf-C2H2"/>
    <property type="match status" value="1"/>
</dbReference>
<dbReference type="InterPro" id="IPR050527">
    <property type="entry name" value="Snail/Krueppel_Znf"/>
</dbReference>
<dbReference type="GeneID" id="114846651"/>
<dbReference type="Gene3D" id="3.30.160.60">
    <property type="entry name" value="Classic Zinc Finger"/>
    <property type="match status" value="1"/>
</dbReference>
<dbReference type="AlphaFoldDB" id="A0A9W2XVM8"/>
<keyword evidence="4" id="KW-0862">Zinc</keyword>
<dbReference type="GO" id="GO:0000978">
    <property type="term" value="F:RNA polymerase II cis-regulatory region sequence-specific DNA binding"/>
    <property type="evidence" value="ECO:0007669"/>
    <property type="project" value="TreeGrafter"/>
</dbReference>
<evidence type="ECO:0000256" key="2">
    <source>
        <dbReference type="ARBA" id="ARBA00022737"/>
    </source>
</evidence>
<dbReference type="InterPro" id="IPR036236">
    <property type="entry name" value="Znf_C2H2_sf"/>
</dbReference>
<feature type="domain" description="C2H2-type" evidence="8">
    <location>
        <begin position="293"/>
        <end position="320"/>
    </location>
</feature>
<dbReference type="PROSITE" id="PS50157">
    <property type="entry name" value="ZINC_FINGER_C2H2_2"/>
    <property type="match status" value="1"/>
</dbReference>
<dbReference type="Proteomes" id="UP000515150">
    <property type="component" value="Chromosome 1"/>
</dbReference>
<dbReference type="InterPro" id="IPR013087">
    <property type="entry name" value="Znf_C2H2_type"/>
</dbReference>
<dbReference type="OrthoDB" id="6155966at2759"/>
<keyword evidence="2" id="KW-0677">Repeat</keyword>
<proteinExistence type="predicted"/>
<evidence type="ECO:0000256" key="7">
    <source>
        <dbReference type="SAM" id="MobiDB-lite"/>
    </source>
</evidence>
<evidence type="ECO:0000256" key="6">
    <source>
        <dbReference type="PROSITE-ProRule" id="PRU00042"/>
    </source>
</evidence>
<sequence length="357" mass="39431">MPRSFLVKRLGLHHVRPAARSPSPASPAAGPWDAPVGSALWRQDPSANGHINGTGPVPPVRPRSHDSEPVEPLGTCSPVNSNALSPAEDVDSYSPPVVWSRTYVSPEYPDKLCGALADLTPHRHIGRETRSGGGFKSAPLKQECPLCSKVGDETTFPSAHLYTFTTARPRMQPLRAVSFYLTFFFADIFMRVQFEDAHMQESREQSASDGHAHQGRPDELGAVVVPVQGEDVRLRGVRQGVQALLHPLHAPAHPLGHAAVSVPVLRQEVPPEVRHEEAHVHPHRCVSAGEKPHVCQICGKAFSQSSNLITHSRKHRDERPHRCARCLYGFQHKAELRQHQERLCAYRSLPHLRPLDA</sequence>
<feature type="compositionally biased region" description="Low complexity" evidence="7">
    <location>
        <begin position="18"/>
        <end position="35"/>
    </location>
</feature>
<evidence type="ECO:0000256" key="3">
    <source>
        <dbReference type="ARBA" id="ARBA00022771"/>
    </source>
</evidence>